<dbReference type="InterPro" id="IPR044574">
    <property type="entry name" value="ARIP4-like"/>
</dbReference>
<dbReference type="Pfam" id="PF00176">
    <property type="entry name" value="SNF2-rel_dom"/>
    <property type="match status" value="1"/>
</dbReference>
<evidence type="ECO:0000313" key="12">
    <source>
        <dbReference type="EMBL" id="KAL1837033.1"/>
    </source>
</evidence>
<dbReference type="EMBL" id="JAZGSY010000336">
    <property type="protein sequence ID" value="KAL1837033.1"/>
    <property type="molecule type" value="Genomic_DNA"/>
</dbReference>
<gene>
    <name evidence="12" type="ORF">VTJ49DRAFT_4344</name>
</gene>
<feature type="compositionally biased region" description="Polar residues" evidence="9">
    <location>
        <begin position="537"/>
        <end position="546"/>
    </location>
</feature>
<feature type="compositionally biased region" description="Acidic residues" evidence="9">
    <location>
        <begin position="490"/>
        <end position="502"/>
    </location>
</feature>
<sequence length="1827" mass="204103">MADNDQSDPFLWDEDRVVIELCSENKSWNAPPARRLPDPQALEARLRECGVDGESLLTYGDEFDLDKLWSYLGVKKLPHQLSLKDAISQFQKRSKRYQEWKAQKLADSQLYADDNEGRNLKEESNPPPDSVQAAPTPAAVSEAVAGPGAGLPDLTGSGPGVLSPAPSALIDQDSVIAAGVPEIPGPAIDEGSVEEPPAKKRRIAPTAVSAIPTGAYAFIPTEGDIFMRGTAESLLQVDDESGYLGRDTLVRDQLTRHAPLDESSDEETGFVVVQKRIPPGRRLQVSSAMKRFLRSGRSAQRKADDEQSQDSLDPVLPVFGESDDEVDSATWREFQEEEKERAAREAREAASKDRSLSKEEVKEVVQNAIEQLEAQWEAEKRPKHDLDAWKTWQAARRSPNRLALIENARNMTQQYTNQIAKFSKNIINMRWTVSDDLPRKTTSWLEKSVFNRKYQAWYIDVVRSPRQPPKPETLPPLPKPEKPKPHVVDDDNDSEVLTSDSDDLDAFIEYDEDEQVLDPLGDEMDLDVELPQENDSAESPPSGSPRNQDHESPVVDPTQGQSEDEEPDMSLPEPSATPVKIKVEKAVPATPRPVGKSSQQPIMIGSSPTPCDCDESQATGGGLPGFDDLESLRKIADFGVEHWQEAKDGERLLVAVLCGMPRDKLADLHGAIRHRDHKALWATYIEPIVGGAKPALDSIDYIICRLFVIFFGKSTKRMGKPLQDITVQRIKREGDWFRAFCTHLKRVVPLLLDVPLTPGTRVVLKTPRKEPLSTQRSRNVEDATDDPNLEELSDDVPTPSTKKRRRKKRHDQKAADLRKDITDFNKELERRRRQLQEKLASQGTVSSKQARLIVNESKESDEQAFIYINDHIGAKIKDHQIDGVRFMWNQVVVHSKVRQGCLLAHTMGLGKTMQVITLLVVIAESSDSSDESIRSQIPENLREGKTLILCPPSLIDNWDEEIRTWAPGGILGPVYRLDGIGMMSRAKRLATIKAWAAGRGVLIVGYALFTTLVRGDDEVAKLLQETPGLVVGDEAHYMKNPDSQRHQATANFKTMNRIAMTGSPLTNNVMDYYAMINWVAPGYLADIAEFRDKYANPIKEGLYIDSDPSQKGLARRKLHALKAIVEPKVHRRDIEVLLHELPRKQEFIITLPLTKVQDKLYRTYVEWAINPGMDITMGRAAQARAWSLVAKLGLVLAHPRVFKRVAEMQKNRLGKKPVVPSKSPSTSDSDNDVEIPQDALSALLAATSVKNIESYELSNKIIVLLRILEECKKVGDKVLVFSQSIPSLDYIAEICKRQKVVYKRLDGATPISTRQHSVKNFNTDVESEVYLISTRTGGVGLNIYGANRVVIFDFRYTPAEEQQAIGRAYRLGQTKPVYVYWLTVGGTFEDTIHNNAIFKTQLASRVVDKKNPDPWATRFSEYFSMPREVEQEDLSGARGQDRVLDAILDSPDVGKLIRKITSTETFEREEIYELTPEEQQEAEKDIEMERLRFENPEEYRRRERERAAVQAAIHAANMTPVTPVPLPSYIRTPTTVAKIDAEWSSKSPNICEITTGQFRRHRQLFDLFCALDGIAPPNVPTTPQTVPPQTQKGADGTPGDAAPQPILATGSAFKITPALSPAMLSSPTPKAGEDKNLEPSLELLNVHRTLCEEGRHVRYHPAELMNRVNTVLTRDKIETLPLLDKLQNLRRFSRDSRFAEAMLSGYMEPEQLASLSRAEMERISRSLNQLEEAEFKHKVWTTKAEINRLRQSATTPSTPGVGIKIEKTTGPTKGGTAARDKGGGHKVVGTLRFIGTGPDSQEPVTPADRQGAALRPGDSPDLPHVID</sequence>
<evidence type="ECO:0000256" key="5">
    <source>
        <dbReference type="ARBA" id="ARBA00022806"/>
    </source>
</evidence>
<feature type="region of interest" description="Disordered" evidence="9">
    <location>
        <begin position="294"/>
        <end position="324"/>
    </location>
</feature>
<feature type="region of interest" description="Disordered" evidence="9">
    <location>
        <begin position="1577"/>
        <end position="1605"/>
    </location>
</feature>
<dbReference type="SMART" id="SM00487">
    <property type="entry name" value="DEXDc"/>
    <property type="match status" value="1"/>
</dbReference>
<keyword evidence="8" id="KW-0539">Nucleus</keyword>
<comment type="caution">
    <text evidence="12">The sequence shown here is derived from an EMBL/GenBank/DDBJ whole genome shotgun (WGS) entry which is preliminary data.</text>
</comment>
<dbReference type="PANTHER" id="PTHR45797">
    <property type="entry name" value="RAD54-LIKE"/>
    <property type="match status" value="1"/>
</dbReference>
<comment type="subcellular location">
    <subcellularLocation>
        <location evidence="1">Nucleus</location>
    </subcellularLocation>
</comment>
<keyword evidence="7" id="KW-0238">DNA-binding</keyword>
<feature type="region of interest" description="Disordered" evidence="9">
    <location>
        <begin position="105"/>
        <end position="165"/>
    </location>
</feature>
<dbReference type="CDD" id="cd18793">
    <property type="entry name" value="SF2_C_SNF"/>
    <property type="match status" value="1"/>
</dbReference>
<feature type="compositionally biased region" description="Basic and acidic residues" evidence="9">
    <location>
        <begin position="115"/>
        <end position="124"/>
    </location>
</feature>
<evidence type="ECO:0000256" key="8">
    <source>
        <dbReference type="ARBA" id="ARBA00023242"/>
    </source>
</evidence>
<feature type="domain" description="Helicase ATP-binding" evidence="10">
    <location>
        <begin position="892"/>
        <end position="1082"/>
    </location>
</feature>
<feature type="compositionally biased region" description="Basic residues" evidence="9">
    <location>
        <begin position="801"/>
        <end position="811"/>
    </location>
</feature>
<dbReference type="PROSITE" id="PS51192">
    <property type="entry name" value="HELICASE_ATP_BIND_1"/>
    <property type="match status" value="1"/>
</dbReference>
<dbReference type="Pfam" id="PF24580">
    <property type="entry name" value="DUF7607"/>
    <property type="match status" value="1"/>
</dbReference>
<dbReference type="Proteomes" id="UP001583172">
    <property type="component" value="Unassembled WGS sequence"/>
</dbReference>
<feature type="region of interest" description="Disordered" evidence="9">
    <location>
        <begin position="765"/>
        <end position="819"/>
    </location>
</feature>
<dbReference type="InterPro" id="IPR000330">
    <property type="entry name" value="SNF2_N"/>
</dbReference>
<dbReference type="InterPro" id="IPR056026">
    <property type="entry name" value="DUF7607"/>
</dbReference>
<feature type="compositionally biased region" description="Pro residues" evidence="9">
    <location>
        <begin position="466"/>
        <end position="478"/>
    </location>
</feature>
<accession>A0ABR3V7H5</accession>
<keyword evidence="13" id="KW-1185">Reference proteome</keyword>
<dbReference type="InterPro" id="IPR027417">
    <property type="entry name" value="P-loop_NTPase"/>
</dbReference>
<feature type="compositionally biased region" description="Basic and acidic residues" evidence="9">
    <location>
        <begin position="479"/>
        <end position="489"/>
    </location>
</feature>
<evidence type="ECO:0000259" key="11">
    <source>
        <dbReference type="PROSITE" id="PS51194"/>
    </source>
</evidence>
<dbReference type="InterPro" id="IPR038718">
    <property type="entry name" value="SNF2-like_sf"/>
</dbReference>
<comment type="similarity">
    <text evidence="2">Belongs to the SNF2/RAD54 helicase family.</text>
</comment>
<keyword evidence="3" id="KW-0547">Nucleotide-binding</keyword>
<evidence type="ECO:0000256" key="2">
    <source>
        <dbReference type="ARBA" id="ARBA00007025"/>
    </source>
</evidence>
<feature type="domain" description="Helicase C-terminal" evidence="11">
    <location>
        <begin position="1263"/>
        <end position="1413"/>
    </location>
</feature>
<feature type="region of interest" description="Disordered" evidence="9">
    <location>
        <begin position="531"/>
        <end position="602"/>
    </location>
</feature>
<keyword evidence="5" id="KW-0347">Helicase</keyword>
<feature type="compositionally biased region" description="Acidic residues" evidence="9">
    <location>
        <begin position="782"/>
        <end position="794"/>
    </location>
</feature>
<organism evidence="12 13">
    <name type="scientific">Humicola insolens</name>
    <name type="common">Soft-rot fungus</name>
    <dbReference type="NCBI Taxonomy" id="85995"/>
    <lineage>
        <taxon>Eukaryota</taxon>
        <taxon>Fungi</taxon>
        <taxon>Dikarya</taxon>
        <taxon>Ascomycota</taxon>
        <taxon>Pezizomycotina</taxon>
        <taxon>Sordariomycetes</taxon>
        <taxon>Sordariomycetidae</taxon>
        <taxon>Sordariales</taxon>
        <taxon>Chaetomiaceae</taxon>
        <taxon>Mycothermus</taxon>
    </lineage>
</organism>
<dbReference type="PROSITE" id="PS51194">
    <property type="entry name" value="HELICASE_CTER"/>
    <property type="match status" value="1"/>
</dbReference>
<dbReference type="InterPro" id="IPR049730">
    <property type="entry name" value="SNF2/RAD54-like_C"/>
</dbReference>
<feature type="region of interest" description="Disordered" evidence="9">
    <location>
        <begin position="1753"/>
        <end position="1827"/>
    </location>
</feature>
<evidence type="ECO:0000256" key="3">
    <source>
        <dbReference type="ARBA" id="ARBA00022741"/>
    </source>
</evidence>
<keyword evidence="6" id="KW-0067">ATP-binding</keyword>
<evidence type="ECO:0000313" key="13">
    <source>
        <dbReference type="Proteomes" id="UP001583172"/>
    </source>
</evidence>
<dbReference type="Gene3D" id="3.40.50.10810">
    <property type="entry name" value="Tandem AAA-ATPase domain"/>
    <property type="match status" value="1"/>
</dbReference>
<feature type="compositionally biased region" description="Low complexity" evidence="9">
    <location>
        <begin position="1216"/>
        <end position="1225"/>
    </location>
</feature>
<dbReference type="PANTHER" id="PTHR45797:SF1">
    <property type="entry name" value="HELICASE ARIP4"/>
    <property type="match status" value="1"/>
</dbReference>
<dbReference type="Gene3D" id="3.40.50.300">
    <property type="entry name" value="P-loop containing nucleotide triphosphate hydrolases"/>
    <property type="match status" value="1"/>
</dbReference>
<reference evidence="12 13" key="1">
    <citation type="journal article" date="2024" name="Commun. Biol.">
        <title>Comparative genomic analysis of thermophilic fungi reveals convergent evolutionary adaptations and gene losses.</title>
        <authorList>
            <person name="Steindorff A.S."/>
            <person name="Aguilar-Pontes M.V."/>
            <person name="Robinson A.J."/>
            <person name="Andreopoulos B."/>
            <person name="LaButti K."/>
            <person name="Kuo A."/>
            <person name="Mondo S."/>
            <person name="Riley R."/>
            <person name="Otillar R."/>
            <person name="Haridas S."/>
            <person name="Lipzen A."/>
            <person name="Grimwood J."/>
            <person name="Schmutz J."/>
            <person name="Clum A."/>
            <person name="Reid I.D."/>
            <person name="Moisan M.C."/>
            <person name="Butler G."/>
            <person name="Nguyen T.T.M."/>
            <person name="Dewar K."/>
            <person name="Conant G."/>
            <person name="Drula E."/>
            <person name="Henrissat B."/>
            <person name="Hansel C."/>
            <person name="Singer S."/>
            <person name="Hutchinson M.I."/>
            <person name="de Vries R.P."/>
            <person name="Natvig D.O."/>
            <person name="Powell A.J."/>
            <person name="Tsang A."/>
            <person name="Grigoriev I.V."/>
        </authorList>
    </citation>
    <scope>NUCLEOTIDE SEQUENCE [LARGE SCALE GENOMIC DNA]</scope>
    <source>
        <strain evidence="12 13">CBS 620.91</strain>
    </source>
</reference>
<feature type="region of interest" description="Disordered" evidence="9">
    <location>
        <begin position="464"/>
        <end position="502"/>
    </location>
</feature>
<dbReference type="SUPFAM" id="SSF52540">
    <property type="entry name" value="P-loop containing nucleoside triphosphate hydrolases"/>
    <property type="match status" value="2"/>
</dbReference>
<dbReference type="Pfam" id="PF00271">
    <property type="entry name" value="Helicase_C"/>
    <property type="match status" value="1"/>
</dbReference>
<feature type="compositionally biased region" description="Low complexity" evidence="9">
    <location>
        <begin position="1581"/>
        <end position="1591"/>
    </location>
</feature>
<keyword evidence="4" id="KW-0378">Hydrolase</keyword>
<evidence type="ECO:0000256" key="4">
    <source>
        <dbReference type="ARBA" id="ARBA00022801"/>
    </source>
</evidence>
<evidence type="ECO:0000256" key="7">
    <source>
        <dbReference type="ARBA" id="ARBA00023125"/>
    </source>
</evidence>
<proteinExistence type="inferred from homology"/>
<name>A0ABR3V7H5_HUMIN</name>
<evidence type="ECO:0000256" key="9">
    <source>
        <dbReference type="SAM" id="MobiDB-lite"/>
    </source>
</evidence>
<feature type="region of interest" description="Disordered" evidence="9">
    <location>
        <begin position="1213"/>
        <end position="1233"/>
    </location>
</feature>
<dbReference type="InterPro" id="IPR001650">
    <property type="entry name" value="Helicase_C-like"/>
</dbReference>
<evidence type="ECO:0000259" key="10">
    <source>
        <dbReference type="PROSITE" id="PS51192"/>
    </source>
</evidence>
<evidence type="ECO:0000256" key="1">
    <source>
        <dbReference type="ARBA" id="ARBA00004123"/>
    </source>
</evidence>
<dbReference type="SMART" id="SM00490">
    <property type="entry name" value="HELICc"/>
    <property type="match status" value="1"/>
</dbReference>
<evidence type="ECO:0000256" key="6">
    <source>
        <dbReference type="ARBA" id="ARBA00022840"/>
    </source>
</evidence>
<protein>
    <submittedName>
        <fullName evidence="12">Uncharacterized protein</fullName>
    </submittedName>
</protein>
<dbReference type="InterPro" id="IPR014001">
    <property type="entry name" value="Helicase_ATP-bd"/>
</dbReference>